<gene>
    <name evidence="3" type="ORF">GGX14DRAFT_651261</name>
</gene>
<name>A0AAD7E2H2_9AGAR</name>
<evidence type="ECO:0000256" key="1">
    <source>
        <dbReference type="SAM" id="MobiDB-lite"/>
    </source>
</evidence>
<proteinExistence type="predicted"/>
<sequence>MATGSSQIHHSGISSADTDSNPDGKTPQQLLETVSFNLVFRAEDGTDVKTDTILSQNLPNKDTTLLSDLRDKGNLSLKYRFCFPGDSNTIAESIQLGIYILSTPKNVTALKNADAAKTVASLVLSYRSTAASRPEQQSLQTEPADMSEHDWNVVMLNNSLLHGMVYDPDSKSLRPAREPAFRLKKPHPDRYASPAGQSAPVDWDASDTQVTPLPLYLRGYVYISEEFGSSVNDAELFFFLERGSICVGSCSSGGFGGFSGGFSAKGGQSSSDLKEAAQEETTDKVHCSYNFPRVKVFLDGDDLELSDVCKKFWDTEGRGYDGVDRFYKKFGTIFTRTTLLGACLHSIVETSSCLTVTKDTTKEEKTAAVSASFSSPFGSASAGASYTNSSGVGTANSTEDKSGRMKWEARGGATFLAVDATAWINTVGVYQNWRVIERHDVCDIFNVGPRFKLFDGMSGIKNYFAPTRVCLIASDGRLLQRSPGSDVSLIDPSLVQGGRANWNITVKNARTDTEVTITDMDKVKNLYYNGTGVIAQDKPFTWKVWQPSSGISCLNSDKTQWMAIGTDTDNPQSDNVVITKLDIANDNQVWRLLDV</sequence>
<reference evidence="3" key="1">
    <citation type="submission" date="2023-03" db="EMBL/GenBank/DDBJ databases">
        <title>Massive genome expansion in bonnet fungi (Mycena s.s.) driven by repeated elements and novel gene families across ecological guilds.</title>
        <authorList>
            <consortium name="Lawrence Berkeley National Laboratory"/>
            <person name="Harder C.B."/>
            <person name="Miyauchi S."/>
            <person name="Viragh M."/>
            <person name="Kuo A."/>
            <person name="Thoen E."/>
            <person name="Andreopoulos B."/>
            <person name="Lu D."/>
            <person name="Skrede I."/>
            <person name="Drula E."/>
            <person name="Henrissat B."/>
            <person name="Morin E."/>
            <person name="Kohler A."/>
            <person name="Barry K."/>
            <person name="LaButti K."/>
            <person name="Morin E."/>
            <person name="Salamov A."/>
            <person name="Lipzen A."/>
            <person name="Mereny Z."/>
            <person name="Hegedus B."/>
            <person name="Baldrian P."/>
            <person name="Stursova M."/>
            <person name="Weitz H."/>
            <person name="Taylor A."/>
            <person name="Grigoriev I.V."/>
            <person name="Nagy L.G."/>
            <person name="Martin F."/>
            <person name="Kauserud H."/>
        </authorList>
    </citation>
    <scope>NUCLEOTIDE SEQUENCE</scope>
    <source>
        <strain evidence="3">9144</strain>
    </source>
</reference>
<evidence type="ECO:0000313" key="3">
    <source>
        <dbReference type="EMBL" id="KAJ7224646.1"/>
    </source>
</evidence>
<feature type="compositionally biased region" description="Polar residues" evidence="1">
    <location>
        <begin position="16"/>
        <end position="28"/>
    </location>
</feature>
<accession>A0AAD7E2H2</accession>
<feature type="region of interest" description="Disordered" evidence="1">
    <location>
        <begin position="1"/>
        <end position="28"/>
    </location>
</feature>
<keyword evidence="4" id="KW-1185">Reference proteome</keyword>
<protein>
    <recommendedName>
        <fullName evidence="2">MACPF-like domain-containing protein</fullName>
    </recommendedName>
</protein>
<comment type="caution">
    <text evidence="3">The sequence shown here is derived from an EMBL/GenBank/DDBJ whole genome shotgun (WGS) entry which is preliminary data.</text>
</comment>
<dbReference type="Proteomes" id="UP001219525">
    <property type="component" value="Unassembled WGS sequence"/>
</dbReference>
<dbReference type="InterPro" id="IPR054586">
    <property type="entry name" value="MACPF_1_fungal"/>
</dbReference>
<feature type="region of interest" description="Disordered" evidence="1">
    <location>
        <begin position="184"/>
        <end position="204"/>
    </location>
</feature>
<evidence type="ECO:0000313" key="4">
    <source>
        <dbReference type="Proteomes" id="UP001219525"/>
    </source>
</evidence>
<dbReference type="Pfam" id="PF22693">
    <property type="entry name" value="MACPF_1"/>
    <property type="match status" value="1"/>
</dbReference>
<dbReference type="EMBL" id="JARJCW010000005">
    <property type="protein sequence ID" value="KAJ7224646.1"/>
    <property type="molecule type" value="Genomic_DNA"/>
</dbReference>
<feature type="compositionally biased region" description="Low complexity" evidence="1">
    <location>
        <begin position="1"/>
        <end position="15"/>
    </location>
</feature>
<dbReference type="AlphaFoldDB" id="A0AAD7E2H2"/>
<organism evidence="3 4">
    <name type="scientific">Mycena pura</name>
    <dbReference type="NCBI Taxonomy" id="153505"/>
    <lineage>
        <taxon>Eukaryota</taxon>
        <taxon>Fungi</taxon>
        <taxon>Dikarya</taxon>
        <taxon>Basidiomycota</taxon>
        <taxon>Agaricomycotina</taxon>
        <taxon>Agaricomycetes</taxon>
        <taxon>Agaricomycetidae</taxon>
        <taxon>Agaricales</taxon>
        <taxon>Marasmiineae</taxon>
        <taxon>Mycenaceae</taxon>
        <taxon>Mycena</taxon>
    </lineage>
</organism>
<feature type="domain" description="MACPF-like" evidence="2">
    <location>
        <begin position="325"/>
        <end position="444"/>
    </location>
</feature>
<evidence type="ECO:0000259" key="2">
    <source>
        <dbReference type="Pfam" id="PF22693"/>
    </source>
</evidence>